<dbReference type="GO" id="GO:0016491">
    <property type="term" value="F:oxidoreductase activity"/>
    <property type="evidence" value="ECO:0007669"/>
    <property type="project" value="InterPro"/>
</dbReference>
<dbReference type="EMBL" id="FNES01000007">
    <property type="protein sequence ID" value="SDJ68803.1"/>
    <property type="molecule type" value="Genomic_DNA"/>
</dbReference>
<name>A0A1G8VSD1_9GAMM</name>
<dbReference type="InterPro" id="IPR013113">
    <property type="entry name" value="SIP_FAD-bd"/>
</dbReference>
<dbReference type="CDD" id="cd06193">
    <property type="entry name" value="siderophore_interacting"/>
    <property type="match status" value="1"/>
</dbReference>
<protein>
    <submittedName>
        <fullName evidence="3">NADPH-dependent ferric siderophore reductase, contains FAD-binding and SIP domains</fullName>
    </submittedName>
</protein>
<dbReference type="Proteomes" id="UP000198525">
    <property type="component" value="Unassembled WGS sequence"/>
</dbReference>
<dbReference type="InterPro" id="IPR017927">
    <property type="entry name" value="FAD-bd_FR_type"/>
</dbReference>
<dbReference type="Gene3D" id="3.40.50.80">
    <property type="entry name" value="Nucleotide-binding domain of ferredoxin-NADP reductase (FNR) module"/>
    <property type="match status" value="1"/>
</dbReference>
<dbReference type="Pfam" id="PF08021">
    <property type="entry name" value="FAD_binding_9"/>
    <property type="match status" value="1"/>
</dbReference>
<dbReference type="AlphaFoldDB" id="A0A1G8VSD1"/>
<dbReference type="PANTHER" id="PTHR30157:SF0">
    <property type="entry name" value="NADPH-DEPENDENT FERRIC-CHELATE REDUCTASE"/>
    <property type="match status" value="1"/>
</dbReference>
<dbReference type="InterPro" id="IPR039261">
    <property type="entry name" value="FNR_nucleotide-bd"/>
</dbReference>
<accession>A0A1G8VSD1</accession>
<dbReference type="OrthoDB" id="9814826at2"/>
<dbReference type="Pfam" id="PF04954">
    <property type="entry name" value="SIP"/>
    <property type="match status" value="1"/>
</dbReference>
<feature type="domain" description="FAD-binding FR-type" evidence="2">
    <location>
        <begin position="7"/>
        <end position="146"/>
    </location>
</feature>
<dbReference type="PROSITE" id="PS51384">
    <property type="entry name" value="FAD_FR"/>
    <property type="match status" value="1"/>
</dbReference>
<gene>
    <name evidence="3" type="ORF">SAMN04487954_10726</name>
</gene>
<dbReference type="InterPro" id="IPR007037">
    <property type="entry name" value="SIP_rossman_dom"/>
</dbReference>
<reference evidence="3 4" key="1">
    <citation type="submission" date="2016-10" db="EMBL/GenBank/DDBJ databases">
        <authorList>
            <person name="de Groot N.N."/>
        </authorList>
    </citation>
    <scope>NUCLEOTIDE SEQUENCE [LARGE SCALE GENOMIC DNA]</scope>
    <source>
        <strain evidence="3 4">CGMCC 1.6133</strain>
    </source>
</reference>
<proteinExistence type="inferred from homology"/>
<dbReference type="STRING" id="376427.SAMN04487954_10726"/>
<dbReference type="PANTHER" id="PTHR30157">
    <property type="entry name" value="FERRIC REDUCTASE, NADPH-DEPENDENT"/>
    <property type="match status" value="1"/>
</dbReference>
<sequence>MAGRSSYRLFDITLARRTQVGASLVRFTFTGPNVGRMATHAPDQRIKLFFPTADGDLERLFEIAKRKAHDWYGAYRALPEQARPPMRTYTIRALRPEQGEVDVEFVLHGDTGPASRWALRARPGDRLAMTAPVADAEGPAQGFEWKPPRDVRRVLIVADETALPAAAGILESLASRSRRPRVEALVEVPLDADIQPLAHDAKLHWLPREAEPGCSHGERLLRAMQDIDLSDEIRALGGAPETADAPDELDDERPFWEAATLDDTAPFYAWIAAETRVARSIRRYLVNECGLPKRYVTSMGYWRQGKAIG</sequence>
<dbReference type="Gene3D" id="2.40.30.10">
    <property type="entry name" value="Translation factors"/>
    <property type="match status" value="1"/>
</dbReference>
<keyword evidence="4" id="KW-1185">Reference proteome</keyword>
<evidence type="ECO:0000313" key="4">
    <source>
        <dbReference type="Proteomes" id="UP000198525"/>
    </source>
</evidence>
<dbReference type="SUPFAM" id="SSF63380">
    <property type="entry name" value="Riboflavin synthase domain-like"/>
    <property type="match status" value="1"/>
</dbReference>
<evidence type="ECO:0000256" key="1">
    <source>
        <dbReference type="ARBA" id="ARBA00035644"/>
    </source>
</evidence>
<dbReference type="InterPro" id="IPR017938">
    <property type="entry name" value="Riboflavin_synthase-like_b-brl"/>
</dbReference>
<evidence type="ECO:0000313" key="3">
    <source>
        <dbReference type="EMBL" id="SDJ68803.1"/>
    </source>
</evidence>
<dbReference type="InterPro" id="IPR039374">
    <property type="entry name" value="SIP_fam"/>
</dbReference>
<organism evidence="3 4">
    <name type="scientific">Billgrantia gudaonensis</name>
    <dbReference type="NCBI Taxonomy" id="376427"/>
    <lineage>
        <taxon>Bacteria</taxon>
        <taxon>Pseudomonadati</taxon>
        <taxon>Pseudomonadota</taxon>
        <taxon>Gammaproteobacteria</taxon>
        <taxon>Oceanospirillales</taxon>
        <taxon>Halomonadaceae</taxon>
        <taxon>Billgrantia</taxon>
    </lineage>
</organism>
<comment type="similarity">
    <text evidence="1">Belongs to the SIP oxidoreductase family.</text>
</comment>
<evidence type="ECO:0000259" key="2">
    <source>
        <dbReference type="PROSITE" id="PS51384"/>
    </source>
</evidence>
<dbReference type="RefSeq" id="WP_089685605.1">
    <property type="nucleotide sequence ID" value="NZ_FNES01000007.1"/>
</dbReference>